<dbReference type="InterPro" id="IPR001128">
    <property type="entry name" value="Cyt_P450"/>
</dbReference>
<evidence type="ECO:0000313" key="11">
    <source>
        <dbReference type="EMBL" id="ETS87419.1"/>
    </source>
</evidence>
<keyword evidence="3 8" id="KW-0479">Metal-binding</keyword>
<keyword evidence="12" id="KW-1185">Reference proteome</keyword>
<dbReference type="PROSITE" id="PS00086">
    <property type="entry name" value="CYTOCHROME_P450"/>
    <property type="match status" value="1"/>
</dbReference>
<evidence type="ECO:0000256" key="5">
    <source>
        <dbReference type="ARBA" id="ARBA00023004"/>
    </source>
</evidence>
<keyword evidence="5 8" id="KW-0408">Iron</keyword>
<dbReference type="GO" id="GO:0020037">
    <property type="term" value="F:heme binding"/>
    <property type="evidence" value="ECO:0007669"/>
    <property type="project" value="InterPro"/>
</dbReference>
<feature type="transmembrane region" description="Helical" evidence="10">
    <location>
        <begin position="18"/>
        <end position="36"/>
    </location>
</feature>
<dbReference type="FunFam" id="1.10.630.10:FF:000072">
    <property type="entry name" value="3-hydroxyphenylacetate 6 hydroxylase"/>
    <property type="match status" value="1"/>
</dbReference>
<dbReference type="Gene3D" id="1.10.630.10">
    <property type="entry name" value="Cytochrome P450"/>
    <property type="match status" value="1"/>
</dbReference>
<dbReference type="RefSeq" id="XP_007828019.1">
    <property type="nucleotide sequence ID" value="XM_007829828.1"/>
</dbReference>
<dbReference type="EMBL" id="KI912109">
    <property type="protein sequence ID" value="ETS87419.1"/>
    <property type="molecule type" value="Genomic_DNA"/>
</dbReference>
<dbReference type="InterPro" id="IPR002401">
    <property type="entry name" value="Cyt_P450_E_grp-I"/>
</dbReference>
<gene>
    <name evidence="11" type="ORF">PFICI_01247</name>
</gene>
<dbReference type="OrthoDB" id="1055148at2759"/>
<evidence type="ECO:0000256" key="6">
    <source>
        <dbReference type="ARBA" id="ARBA00023033"/>
    </source>
</evidence>
<dbReference type="eggNOG" id="KOG0156">
    <property type="taxonomic scope" value="Eukaryota"/>
</dbReference>
<dbReference type="PRINTS" id="PR00385">
    <property type="entry name" value="P450"/>
</dbReference>
<dbReference type="GeneID" id="19266260"/>
<dbReference type="PANTHER" id="PTHR46300:SF9">
    <property type="entry name" value="P450, PUTATIVE-RELATED"/>
    <property type="match status" value="1"/>
</dbReference>
<dbReference type="PANTHER" id="PTHR46300">
    <property type="entry name" value="P450, PUTATIVE (EUROFUNG)-RELATED-RELATED"/>
    <property type="match status" value="1"/>
</dbReference>
<dbReference type="InParanoid" id="W3XN55"/>
<evidence type="ECO:0000256" key="10">
    <source>
        <dbReference type="SAM" id="Phobius"/>
    </source>
</evidence>
<dbReference type="PRINTS" id="PR00463">
    <property type="entry name" value="EP450I"/>
</dbReference>
<dbReference type="InterPro" id="IPR036396">
    <property type="entry name" value="Cyt_P450_sf"/>
</dbReference>
<dbReference type="KEGG" id="pfy:PFICI_01247"/>
<keyword evidence="6 9" id="KW-0503">Monooxygenase</keyword>
<dbReference type="GO" id="GO:0016705">
    <property type="term" value="F:oxidoreductase activity, acting on paired donors, with incorporation or reduction of molecular oxygen"/>
    <property type="evidence" value="ECO:0007669"/>
    <property type="project" value="InterPro"/>
</dbReference>
<dbReference type="Proteomes" id="UP000030651">
    <property type="component" value="Unassembled WGS sequence"/>
</dbReference>
<keyword evidence="10" id="KW-1133">Transmembrane helix</keyword>
<reference evidence="12" key="1">
    <citation type="journal article" date="2015" name="BMC Genomics">
        <title>Genomic and transcriptomic analysis of the endophytic fungus Pestalotiopsis fici reveals its lifestyle and high potential for synthesis of natural products.</title>
        <authorList>
            <person name="Wang X."/>
            <person name="Zhang X."/>
            <person name="Liu L."/>
            <person name="Xiang M."/>
            <person name="Wang W."/>
            <person name="Sun X."/>
            <person name="Che Y."/>
            <person name="Guo L."/>
            <person name="Liu G."/>
            <person name="Guo L."/>
            <person name="Wang C."/>
            <person name="Yin W.B."/>
            <person name="Stadler M."/>
            <person name="Zhang X."/>
            <person name="Liu X."/>
        </authorList>
    </citation>
    <scope>NUCLEOTIDE SEQUENCE [LARGE SCALE GENOMIC DNA]</scope>
    <source>
        <strain evidence="12">W106-1 / CGMCC3.15140</strain>
    </source>
</reference>
<dbReference type="InterPro" id="IPR050364">
    <property type="entry name" value="Cytochrome_P450_fung"/>
</dbReference>
<proteinExistence type="inferred from homology"/>
<dbReference type="SUPFAM" id="SSF48264">
    <property type="entry name" value="Cytochrome P450"/>
    <property type="match status" value="1"/>
</dbReference>
<evidence type="ECO:0000256" key="1">
    <source>
        <dbReference type="ARBA" id="ARBA00010617"/>
    </source>
</evidence>
<evidence type="ECO:0000256" key="3">
    <source>
        <dbReference type="ARBA" id="ARBA00022723"/>
    </source>
</evidence>
<evidence type="ECO:0000256" key="4">
    <source>
        <dbReference type="ARBA" id="ARBA00023002"/>
    </source>
</evidence>
<dbReference type="HOGENOM" id="CLU_001570_2_4_1"/>
<keyword evidence="2 8" id="KW-0349">Heme</keyword>
<dbReference type="GO" id="GO:0005506">
    <property type="term" value="F:iron ion binding"/>
    <property type="evidence" value="ECO:0007669"/>
    <property type="project" value="InterPro"/>
</dbReference>
<accession>W3XN55</accession>
<evidence type="ECO:0008006" key="13">
    <source>
        <dbReference type="Google" id="ProtNLM"/>
    </source>
</evidence>
<dbReference type="Pfam" id="PF00067">
    <property type="entry name" value="p450"/>
    <property type="match status" value="1"/>
</dbReference>
<evidence type="ECO:0000256" key="2">
    <source>
        <dbReference type="ARBA" id="ARBA00022617"/>
    </source>
</evidence>
<organism evidence="11 12">
    <name type="scientific">Pestalotiopsis fici (strain W106-1 / CGMCC3.15140)</name>
    <dbReference type="NCBI Taxonomy" id="1229662"/>
    <lineage>
        <taxon>Eukaryota</taxon>
        <taxon>Fungi</taxon>
        <taxon>Dikarya</taxon>
        <taxon>Ascomycota</taxon>
        <taxon>Pezizomycotina</taxon>
        <taxon>Sordariomycetes</taxon>
        <taxon>Xylariomycetidae</taxon>
        <taxon>Amphisphaeriales</taxon>
        <taxon>Sporocadaceae</taxon>
        <taxon>Pestalotiopsis</taxon>
    </lineage>
</organism>
<dbReference type="OMA" id="MEEGPGM"/>
<evidence type="ECO:0000313" key="12">
    <source>
        <dbReference type="Proteomes" id="UP000030651"/>
    </source>
</evidence>
<keyword evidence="10" id="KW-0472">Membrane</keyword>
<sequence>MALETLVHTAEQRFVNHLLQSTFLSLVIAFVTYVVLNEFSRSKARVPGLGGPKGLPLIGNLWDIRTNAAEKYEEWAKVYGDVYQVQMGNVPVVVVNSAAATKTLWISHSQALSSRPTTYTFHKIASSTAGLTIGTSPYDDSLKRKKKGVAVALNRPAIQSYVPYFDMESKSFIEDLFTYGQAGKVPIDPLPLIQRLSLSLAMTINWGVRVPSHEDRLFKEIVEVEEELNRFRSTTGNLQDYIPLLRLNPINKTSAKAREMRDRRDHYLRTLNNELSEKVAMGSNKPCIQANVIKFKEETLSDVELISISLSVLGGGFETVSNTVQYSMAFLAQHPEIQDKAYQAIQEFQGSDNPLCDASDDQKCAYVNGLAKEALRYFTVVPLNLPRQSTRDIDYNGVRIPEGTTFYMNAMACNWDHELWDDPEVFRPERWIEKPDATVFTFGLGYRMCAGHLLASRELYLVFMRLLSSFRLESHGTVDTNPRTGMKNPRDLIMAPERYRIFCVPRSEGRLRQALADHKVDEICPAVDIPF</sequence>
<comment type="pathway">
    <text evidence="7">Aromatic compound metabolism; phenylacetate degradation.</text>
</comment>
<name>W3XN55_PESFW</name>
<comment type="cofactor">
    <cofactor evidence="8">
        <name>heme</name>
        <dbReference type="ChEBI" id="CHEBI:30413"/>
    </cofactor>
</comment>
<dbReference type="GO" id="GO:0004497">
    <property type="term" value="F:monooxygenase activity"/>
    <property type="evidence" value="ECO:0007669"/>
    <property type="project" value="UniProtKB-KW"/>
</dbReference>
<dbReference type="AlphaFoldDB" id="W3XN55"/>
<feature type="binding site" description="axial binding residue" evidence="8">
    <location>
        <position position="449"/>
    </location>
    <ligand>
        <name>heme</name>
        <dbReference type="ChEBI" id="CHEBI:30413"/>
    </ligand>
    <ligandPart>
        <name>Fe</name>
        <dbReference type="ChEBI" id="CHEBI:18248"/>
    </ligandPart>
</feature>
<dbReference type="InterPro" id="IPR017972">
    <property type="entry name" value="Cyt_P450_CS"/>
</dbReference>
<protein>
    <recommendedName>
        <fullName evidence="13">3-hydroxyphenylacetate 6-hydroxylase</fullName>
    </recommendedName>
</protein>
<comment type="similarity">
    <text evidence="1 9">Belongs to the cytochrome P450 family.</text>
</comment>
<evidence type="ECO:0000256" key="7">
    <source>
        <dbReference type="ARBA" id="ARBA00060591"/>
    </source>
</evidence>
<keyword evidence="4 9" id="KW-0560">Oxidoreductase</keyword>
<keyword evidence="10" id="KW-0812">Transmembrane</keyword>
<evidence type="ECO:0000256" key="9">
    <source>
        <dbReference type="RuleBase" id="RU000461"/>
    </source>
</evidence>
<evidence type="ECO:0000256" key="8">
    <source>
        <dbReference type="PIRSR" id="PIRSR602401-1"/>
    </source>
</evidence>